<evidence type="ECO:0000313" key="2">
    <source>
        <dbReference type="EMBL" id="SFQ05740.1"/>
    </source>
</evidence>
<dbReference type="Pfam" id="PF00027">
    <property type="entry name" value="cNMP_binding"/>
    <property type="match status" value="1"/>
</dbReference>
<dbReference type="EMBL" id="FOXH01000009">
    <property type="protein sequence ID" value="SFQ05740.1"/>
    <property type="molecule type" value="Genomic_DNA"/>
</dbReference>
<dbReference type="PROSITE" id="PS50042">
    <property type="entry name" value="CNMP_BINDING_3"/>
    <property type="match status" value="1"/>
</dbReference>
<dbReference type="InterPro" id="IPR014710">
    <property type="entry name" value="RmlC-like_jellyroll"/>
</dbReference>
<evidence type="ECO:0000259" key="1">
    <source>
        <dbReference type="PROSITE" id="PS50042"/>
    </source>
</evidence>
<dbReference type="Gene3D" id="2.60.120.10">
    <property type="entry name" value="Jelly Rolls"/>
    <property type="match status" value="1"/>
</dbReference>
<protein>
    <submittedName>
        <fullName evidence="2">cAMP-binding domain of CRP or a regulatory subunit of cAMP-dependent protein kinases</fullName>
    </submittedName>
</protein>
<dbReference type="GO" id="GO:0016301">
    <property type="term" value="F:kinase activity"/>
    <property type="evidence" value="ECO:0007669"/>
    <property type="project" value="UniProtKB-KW"/>
</dbReference>
<reference evidence="2 3" key="1">
    <citation type="submission" date="2016-10" db="EMBL/GenBank/DDBJ databases">
        <authorList>
            <person name="de Groot N.N."/>
        </authorList>
    </citation>
    <scope>NUCLEOTIDE SEQUENCE [LARGE SCALE GENOMIC DNA]</scope>
    <source>
        <strain evidence="3">E92,LMG 26720,CCM 7988</strain>
    </source>
</reference>
<dbReference type="Proteomes" id="UP000199306">
    <property type="component" value="Unassembled WGS sequence"/>
</dbReference>
<proteinExistence type="predicted"/>
<feature type="domain" description="Cyclic nucleotide-binding" evidence="1">
    <location>
        <begin position="10"/>
        <end position="113"/>
    </location>
</feature>
<dbReference type="RefSeq" id="WP_092018095.1">
    <property type="nucleotide sequence ID" value="NZ_FOXH01000009.1"/>
</dbReference>
<accession>A0A1I5VE30</accession>
<dbReference type="OrthoDB" id="680421at2"/>
<dbReference type="STRING" id="1079859.SAMN04515674_10962"/>
<keyword evidence="3" id="KW-1185">Reference proteome</keyword>
<evidence type="ECO:0000313" key="3">
    <source>
        <dbReference type="Proteomes" id="UP000199306"/>
    </source>
</evidence>
<dbReference type="AlphaFoldDB" id="A0A1I5VE30"/>
<keyword evidence="2" id="KW-0808">Transferase</keyword>
<name>A0A1I5VE30_9BACT</name>
<gene>
    <name evidence="2" type="ORF">SAMN04515674_10962</name>
</gene>
<dbReference type="InterPro" id="IPR018490">
    <property type="entry name" value="cNMP-bd_dom_sf"/>
</dbReference>
<keyword evidence="2" id="KW-0418">Kinase</keyword>
<dbReference type="SUPFAM" id="SSF51206">
    <property type="entry name" value="cAMP-binding domain-like"/>
    <property type="match status" value="1"/>
</dbReference>
<dbReference type="InterPro" id="IPR000595">
    <property type="entry name" value="cNMP-bd_dom"/>
</dbReference>
<sequence length="188" mass="21968">MKNVLNKIKRVYDLSEEALSLLTSRLRLVNFPKGYILFEEGRTEKYAYFIERGIARAFCRKDDKEITFWFGSEGEMLFSYNSYISAKPGYETVELLEEAILYEVSLSDLQELFLNNLELANWGRKLAETELIKTEERFISYQFTPAIQRYEELLNSNPDLLQRVSLGQIASFLGVTQVTLSRIRADFR</sequence>
<organism evidence="2 3">
    <name type="scientific">Pseudarcicella hirudinis</name>
    <dbReference type="NCBI Taxonomy" id="1079859"/>
    <lineage>
        <taxon>Bacteria</taxon>
        <taxon>Pseudomonadati</taxon>
        <taxon>Bacteroidota</taxon>
        <taxon>Cytophagia</taxon>
        <taxon>Cytophagales</taxon>
        <taxon>Flectobacillaceae</taxon>
        <taxon>Pseudarcicella</taxon>
    </lineage>
</organism>